<reference evidence="1" key="1">
    <citation type="submission" date="2021-06" db="EMBL/GenBank/DDBJ databases">
        <authorList>
            <person name="Kallberg Y."/>
            <person name="Tangrot J."/>
            <person name="Rosling A."/>
        </authorList>
    </citation>
    <scope>NUCLEOTIDE SEQUENCE</scope>
    <source>
        <strain evidence="1">IL203A</strain>
    </source>
</reference>
<evidence type="ECO:0000313" key="2">
    <source>
        <dbReference type="Proteomes" id="UP000789702"/>
    </source>
</evidence>
<accession>A0ACA9NN17</accession>
<keyword evidence="2" id="KW-1185">Reference proteome</keyword>
<feature type="non-terminal residue" evidence="1">
    <location>
        <position position="103"/>
    </location>
</feature>
<evidence type="ECO:0000313" key="1">
    <source>
        <dbReference type="EMBL" id="CAG8665587.1"/>
    </source>
</evidence>
<organism evidence="1 2">
    <name type="scientific">Dentiscutata heterogama</name>
    <dbReference type="NCBI Taxonomy" id="1316150"/>
    <lineage>
        <taxon>Eukaryota</taxon>
        <taxon>Fungi</taxon>
        <taxon>Fungi incertae sedis</taxon>
        <taxon>Mucoromycota</taxon>
        <taxon>Glomeromycotina</taxon>
        <taxon>Glomeromycetes</taxon>
        <taxon>Diversisporales</taxon>
        <taxon>Gigasporaceae</taxon>
        <taxon>Dentiscutata</taxon>
    </lineage>
</organism>
<proteinExistence type="predicted"/>
<dbReference type="Proteomes" id="UP000789702">
    <property type="component" value="Unassembled WGS sequence"/>
</dbReference>
<name>A0ACA9NN17_9GLOM</name>
<protein>
    <submittedName>
        <fullName evidence="1">12575_t:CDS:1</fullName>
    </submittedName>
</protein>
<gene>
    <name evidence="1" type="ORF">DHETER_LOCUS9950</name>
</gene>
<dbReference type="EMBL" id="CAJVPU010018405">
    <property type="protein sequence ID" value="CAG8665587.1"/>
    <property type="molecule type" value="Genomic_DNA"/>
</dbReference>
<sequence length="103" mass="12217">DRITERHRAARLAHQKRTLYNNGDKRSAFLKDYYFYDVYHKRTHDENIKTNPQSTPIKKNLKICIVGTGMTAGINDITILEYQDHVGRRVYTHYFTDNPDDEK</sequence>
<feature type="non-terminal residue" evidence="1">
    <location>
        <position position="1"/>
    </location>
</feature>
<comment type="caution">
    <text evidence="1">The sequence shown here is derived from an EMBL/GenBank/DDBJ whole genome shotgun (WGS) entry which is preliminary data.</text>
</comment>